<dbReference type="Pfam" id="PF24838">
    <property type="entry name" value="8xMP"/>
    <property type="match status" value="1"/>
</dbReference>
<comment type="caution">
    <text evidence="2">The sequence shown here is derived from an EMBL/GenBank/DDBJ whole genome shotgun (WGS) entry which is preliminary data.</text>
</comment>
<sequence>MGQPQEFTRWQQIKMSSLISNKEKGYGKNYKEHLFEQYKIFVDSIEKTSDRRQHANDYFLAINTALISLIGLSFQIKIFDTSPWLKSPIAFLGLVNCVIFWFLIRSYKQLNTGKFAVIHEIEKLLPLALYKHEWEILGSGKDKSKYYPFSHIELLIPWVFGLIYVVLLFYFLRI</sequence>
<evidence type="ECO:0008006" key="4">
    <source>
        <dbReference type="Google" id="ProtNLM"/>
    </source>
</evidence>
<feature type="transmembrane region" description="Helical" evidence="1">
    <location>
        <begin position="58"/>
        <end position="78"/>
    </location>
</feature>
<gene>
    <name evidence="2" type="ORF">A2627_01100</name>
</gene>
<reference evidence="2 3" key="1">
    <citation type="journal article" date="2016" name="Nat. Commun.">
        <title>Thousands of microbial genomes shed light on interconnected biogeochemical processes in an aquifer system.</title>
        <authorList>
            <person name="Anantharaman K."/>
            <person name="Brown C.T."/>
            <person name="Hug L.A."/>
            <person name="Sharon I."/>
            <person name="Castelle C.J."/>
            <person name="Probst A.J."/>
            <person name="Thomas B.C."/>
            <person name="Singh A."/>
            <person name="Wilkins M.J."/>
            <person name="Karaoz U."/>
            <person name="Brodie E.L."/>
            <person name="Williams K.H."/>
            <person name="Hubbard S.S."/>
            <person name="Banfield J.F."/>
        </authorList>
    </citation>
    <scope>NUCLEOTIDE SEQUENCE [LARGE SCALE GENOMIC DNA]</scope>
</reference>
<keyword evidence="1" id="KW-0472">Membrane</keyword>
<feature type="transmembrane region" description="Helical" evidence="1">
    <location>
        <begin position="84"/>
        <end position="104"/>
    </location>
</feature>
<evidence type="ECO:0000313" key="3">
    <source>
        <dbReference type="Proteomes" id="UP000178851"/>
    </source>
</evidence>
<organism evidence="2 3">
    <name type="scientific">Candidatus Woesebacteria bacterium RIFCSPHIGHO2_01_FULL_39_28</name>
    <dbReference type="NCBI Taxonomy" id="1802496"/>
    <lineage>
        <taxon>Bacteria</taxon>
        <taxon>Candidatus Woeseibacteriota</taxon>
    </lineage>
</organism>
<dbReference type="Proteomes" id="UP000178851">
    <property type="component" value="Unassembled WGS sequence"/>
</dbReference>
<name>A0A1F7YH58_9BACT</name>
<keyword evidence="1" id="KW-1133">Transmembrane helix</keyword>
<evidence type="ECO:0000256" key="1">
    <source>
        <dbReference type="SAM" id="Phobius"/>
    </source>
</evidence>
<evidence type="ECO:0000313" key="2">
    <source>
        <dbReference type="EMBL" id="OGM26602.1"/>
    </source>
</evidence>
<feature type="transmembrane region" description="Helical" evidence="1">
    <location>
        <begin position="154"/>
        <end position="172"/>
    </location>
</feature>
<dbReference type="EMBL" id="MGGI01000012">
    <property type="protein sequence ID" value="OGM26602.1"/>
    <property type="molecule type" value="Genomic_DNA"/>
</dbReference>
<keyword evidence="1" id="KW-0812">Transmembrane</keyword>
<protein>
    <recommendedName>
        <fullName evidence="4">Small integral membrane protein</fullName>
    </recommendedName>
</protein>
<proteinExistence type="predicted"/>
<accession>A0A1F7YH58</accession>
<dbReference type="InterPro" id="IPR056918">
    <property type="entry name" value="8xMP"/>
</dbReference>
<dbReference type="AlphaFoldDB" id="A0A1F7YH58"/>